<evidence type="ECO:0000313" key="2">
    <source>
        <dbReference type="Proteomes" id="UP000183471"/>
    </source>
</evidence>
<dbReference type="EMBL" id="FNKY01000001">
    <property type="protein sequence ID" value="SDQ59953.1"/>
    <property type="molecule type" value="Genomic_DNA"/>
</dbReference>
<comment type="caution">
    <text evidence="1">The sequence shown here is derived from an EMBL/GenBank/DDBJ whole genome shotgun (WGS) entry which is preliminary data.</text>
</comment>
<reference evidence="1 2" key="1">
    <citation type="submission" date="2016-10" db="EMBL/GenBank/DDBJ databases">
        <authorList>
            <person name="Varghese N."/>
            <person name="Submissions S."/>
        </authorList>
    </citation>
    <scope>NUCLEOTIDE SEQUENCE [LARGE SCALE GENOMIC DNA]</scope>
    <source>
        <strain evidence="1 2">Nl1</strain>
    </source>
</reference>
<name>A0ABY0TBZ0_9PROT</name>
<dbReference type="Proteomes" id="UP000183471">
    <property type="component" value="Unassembled WGS sequence"/>
</dbReference>
<organism evidence="1 2">
    <name type="scientific">Nitrosospira multiformis</name>
    <dbReference type="NCBI Taxonomy" id="1231"/>
    <lineage>
        <taxon>Bacteria</taxon>
        <taxon>Pseudomonadati</taxon>
        <taxon>Pseudomonadota</taxon>
        <taxon>Betaproteobacteria</taxon>
        <taxon>Nitrosomonadales</taxon>
        <taxon>Nitrosomonadaceae</taxon>
        <taxon>Nitrosospira</taxon>
    </lineage>
</organism>
<protein>
    <submittedName>
        <fullName evidence="1">Uncharacterized protein</fullName>
    </submittedName>
</protein>
<gene>
    <name evidence="1" type="ORF">SAMN05216402_1490</name>
</gene>
<sequence length="63" mass="7232">MTRTAHLVHENLLKKKLNGDLLINAHQFDTIMLGAKAIRPRQNNWNEGLLIKIVRFDGDLLLV</sequence>
<proteinExistence type="predicted"/>
<evidence type="ECO:0000313" key="1">
    <source>
        <dbReference type="EMBL" id="SDQ59953.1"/>
    </source>
</evidence>
<keyword evidence="2" id="KW-1185">Reference proteome</keyword>
<accession>A0ABY0TBZ0</accession>